<evidence type="ECO:0000313" key="1">
    <source>
        <dbReference type="EMBL" id="KAI0046485.1"/>
    </source>
</evidence>
<dbReference type="Proteomes" id="UP000814033">
    <property type="component" value="Unassembled WGS sequence"/>
</dbReference>
<name>A0ACB8RSB7_9AGAM</name>
<accession>A0ACB8RSB7</accession>
<comment type="caution">
    <text evidence="1">The sequence shown here is derived from an EMBL/GenBank/DDBJ whole genome shotgun (WGS) entry which is preliminary data.</text>
</comment>
<evidence type="ECO:0000313" key="2">
    <source>
        <dbReference type="Proteomes" id="UP000814033"/>
    </source>
</evidence>
<proteinExistence type="predicted"/>
<keyword evidence="2" id="KW-1185">Reference proteome</keyword>
<reference evidence="1" key="2">
    <citation type="journal article" date="2022" name="New Phytol.">
        <title>Evolutionary transition to the ectomycorrhizal habit in the genomes of a hyperdiverse lineage of mushroom-forming fungi.</title>
        <authorList>
            <person name="Looney B."/>
            <person name="Miyauchi S."/>
            <person name="Morin E."/>
            <person name="Drula E."/>
            <person name="Courty P.E."/>
            <person name="Kohler A."/>
            <person name="Kuo A."/>
            <person name="LaButti K."/>
            <person name="Pangilinan J."/>
            <person name="Lipzen A."/>
            <person name="Riley R."/>
            <person name="Andreopoulos W."/>
            <person name="He G."/>
            <person name="Johnson J."/>
            <person name="Nolan M."/>
            <person name="Tritt A."/>
            <person name="Barry K.W."/>
            <person name="Grigoriev I.V."/>
            <person name="Nagy L.G."/>
            <person name="Hibbett D."/>
            <person name="Henrissat B."/>
            <person name="Matheny P.B."/>
            <person name="Labbe J."/>
            <person name="Martin F.M."/>
        </authorList>
    </citation>
    <scope>NUCLEOTIDE SEQUENCE</scope>
    <source>
        <strain evidence="1">FP105234-sp</strain>
    </source>
</reference>
<protein>
    <submittedName>
        <fullName evidence="1">Uncharacterized protein</fullName>
    </submittedName>
</protein>
<organism evidence="1 2">
    <name type="scientific">Auriscalpium vulgare</name>
    <dbReference type="NCBI Taxonomy" id="40419"/>
    <lineage>
        <taxon>Eukaryota</taxon>
        <taxon>Fungi</taxon>
        <taxon>Dikarya</taxon>
        <taxon>Basidiomycota</taxon>
        <taxon>Agaricomycotina</taxon>
        <taxon>Agaricomycetes</taxon>
        <taxon>Russulales</taxon>
        <taxon>Auriscalpiaceae</taxon>
        <taxon>Auriscalpium</taxon>
    </lineage>
</organism>
<reference evidence="1" key="1">
    <citation type="submission" date="2021-02" db="EMBL/GenBank/DDBJ databases">
        <authorList>
            <consortium name="DOE Joint Genome Institute"/>
            <person name="Ahrendt S."/>
            <person name="Looney B.P."/>
            <person name="Miyauchi S."/>
            <person name="Morin E."/>
            <person name="Drula E."/>
            <person name="Courty P.E."/>
            <person name="Chicoki N."/>
            <person name="Fauchery L."/>
            <person name="Kohler A."/>
            <person name="Kuo A."/>
            <person name="Labutti K."/>
            <person name="Pangilinan J."/>
            <person name="Lipzen A."/>
            <person name="Riley R."/>
            <person name="Andreopoulos W."/>
            <person name="He G."/>
            <person name="Johnson J."/>
            <person name="Barry K.W."/>
            <person name="Grigoriev I.V."/>
            <person name="Nagy L."/>
            <person name="Hibbett D."/>
            <person name="Henrissat B."/>
            <person name="Matheny P.B."/>
            <person name="Labbe J."/>
            <person name="Martin F."/>
        </authorList>
    </citation>
    <scope>NUCLEOTIDE SEQUENCE</scope>
    <source>
        <strain evidence="1">FP105234-sp</strain>
    </source>
</reference>
<gene>
    <name evidence="1" type="ORF">FA95DRAFT_1560040</name>
</gene>
<dbReference type="EMBL" id="MU275924">
    <property type="protein sequence ID" value="KAI0046485.1"/>
    <property type="molecule type" value="Genomic_DNA"/>
</dbReference>
<sequence length="223" mass="24718">MPTEVQKYKDQLEGRVMLVKKAKVIPLEAIVRGYITGSAWSEYQKSGTVHGIRVPEGMEESDKFESPLVTPSTKAEQGEHDENISPEQAAKLIGEDVYKQVSSIAVQLYSAAAAYALTRGLILADTKFEFGLVSEDASSPSSEKLILIDEALTPDSSRYWPAEGYAPGGPQPSFDKQFLRDWLKRQGFKKGLESGLDGHGWVMSEDVVKGTRERYVEARDKLM</sequence>